<proteinExistence type="predicted"/>
<dbReference type="Proteomes" id="UP000093053">
    <property type="component" value="Chromosome"/>
</dbReference>
<name>A0A1B2HW19_9PSEU</name>
<accession>A0A1B2HW19</accession>
<evidence type="ECO:0000256" key="1">
    <source>
        <dbReference type="SAM" id="MobiDB-lite"/>
    </source>
</evidence>
<dbReference type="AlphaFoldDB" id="A0A1B2HW19"/>
<gene>
    <name evidence="2" type="ORF">BBK82_44195</name>
</gene>
<evidence type="ECO:0000313" key="3">
    <source>
        <dbReference type="Proteomes" id="UP000093053"/>
    </source>
</evidence>
<feature type="compositionally biased region" description="Polar residues" evidence="1">
    <location>
        <begin position="51"/>
        <end position="91"/>
    </location>
</feature>
<reference evidence="2 3" key="1">
    <citation type="submission" date="2016-07" db="EMBL/GenBank/DDBJ databases">
        <title>Complete genome sequence of the Lentzea guizhouensis DHS C013.</title>
        <authorList>
            <person name="Cao C."/>
        </authorList>
    </citation>
    <scope>NUCLEOTIDE SEQUENCE [LARGE SCALE GENOMIC DNA]</scope>
    <source>
        <strain evidence="2 3">DHS C013</strain>
    </source>
</reference>
<sequence>MASRCCAASRIVPITAASPGTAQCTRCTAAASTRPPGRASSIVAACRCSIERSSSGTVSSTARHTGSRWNTNSSESLPTSPAASASCNGPSSCAGRSPSISARSCGAKL</sequence>
<dbReference type="EMBL" id="CP016793">
    <property type="protein sequence ID" value="ANZ41903.1"/>
    <property type="molecule type" value="Genomic_DNA"/>
</dbReference>
<dbReference type="KEGG" id="led:BBK82_44195"/>
<feature type="region of interest" description="Disordered" evidence="1">
    <location>
        <begin position="51"/>
        <end position="109"/>
    </location>
</feature>
<evidence type="ECO:0000313" key="2">
    <source>
        <dbReference type="EMBL" id="ANZ41903.1"/>
    </source>
</evidence>
<dbReference type="STRING" id="1586287.BBK82_44195"/>
<protein>
    <submittedName>
        <fullName evidence="2">Uncharacterized protein</fullName>
    </submittedName>
</protein>
<organism evidence="2 3">
    <name type="scientific">Lentzea guizhouensis</name>
    <dbReference type="NCBI Taxonomy" id="1586287"/>
    <lineage>
        <taxon>Bacteria</taxon>
        <taxon>Bacillati</taxon>
        <taxon>Actinomycetota</taxon>
        <taxon>Actinomycetes</taxon>
        <taxon>Pseudonocardiales</taxon>
        <taxon>Pseudonocardiaceae</taxon>
        <taxon>Lentzea</taxon>
    </lineage>
</organism>
<keyword evidence="3" id="KW-1185">Reference proteome</keyword>